<proteinExistence type="predicted"/>
<dbReference type="SUPFAM" id="SSF82171">
    <property type="entry name" value="DPP6 N-terminal domain-like"/>
    <property type="match status" value="1"/>
</dbReference>
<evidence type="ECO:0000313" key="10">
    <source>
        <dbReference type="Proteomes" id="UP000053110"/>
    </source>
</evidence>
<dbReference type="PANTHER" id="PTHR13257:SF0">
    <property type="entry name" value="NUCLEAR PORE COMPLEX PROTEIN NUP88"/>
    <property type="match status" value="1"/>
</dbReference>
<reference evidence="8" key="2">
    <citation type="submission" date="2013-01" db="EMBL/GenBank/DDBJ databases">
        <title>The wheat powdery mildew genome reveals unique evolution of an obligate biotroph.</title>
        <authorList>
            <person name="Oberhaensli S."/>
            <person name="Wicker T."/>
            <person name="Keller B."/>
        </authorList>
    </citation>
    <scope>NUCLEOTIDE SEQUENCE</scope>
    <source>
        <strain evidence="8">96224</strain>
    </source>
</reference>
<dbReference type="InterPro" id="IPR037700">
    <property type="entry name" value="NUP88/NUP82"/>
</dbReference>
<reference evidence="9" key="3">
    <citation type="submission" date="2018-07" db="EMBL/GenBank/DDBJ databases">
        <authorList>
            <person name="Quirk P.G."/>
            <person name="Krulwich T.A."/>
        </authorList>
    </citation>
    <scope>NUCLEOTIDE SEQUENCE</scope>
    <source>
        <strain evidence="9">96224</strain>
    </source>
</reference>
<dbReference type="GO" id="GO:0000055">
    <property type="term" value="P:ribosomal large subunit export from nucleus"/>
    <property type="evidence" value="ECO:0007669"/>
    <property type="project" value="InterPro"/>
</dbReference>
<evidence type="ECO:0000256" key="2">
    <source>
        <dbReference type="ARBA" id="ARBA00022448"/>
    </source>
</evidence>
<dbReference type="PANTHER" id="PTHR13257">
    <property type="entry name" value="NUCLEOPORIN NUP84-RELATED"/>
    <property type="match status" value="1"/>
</dbReference>
<keyword evidence="5" id="KW-0811">Translocation</keyword>
<dbReference type="Proteomes" id="UP000053110">
    <property type="component" value="Unassembled WGS sequence"/>
</dbReference>
<keyword evidence="7" id="KW-0539">Nucleus</keyword>
<comment type="subcellular location">
    <subcellularLocation>
        <location evidence="1">Nucleus</location>
        <location evidence="1">Nuclear pore complex</location>
    </subcellularLocation>
</comment>
<evidence type="ECO:0000256" key="5">
    <source>
        <dbReference type="ARBA" id="ARBA00023010"/>
    </source>
</evidence>
<dbReference type="GO" id="GO:0006406">
    <property type="term" value="P:mRNA export from nucleus"/>
    <property type="evidence" value="ECO:0007669"/>
    <property type="project" value="TreeGrafter"/>
</dbReference>
<dbReference type="HOGENOM" id="CLU_009483_0_0_1"/>
<organism evidence="9">
    <name type="scientific">Blumeria graminis f. sp. tritici 96224</name>
    <dbReference type="NCBI Taxonomy" id="1268274"/>
    <lineage>
        <taxon>Eukaryota</taxon>
        <taxon>Fungi</taxon>
        <taxon>Dikarya</taxon>
        <taxon>Ascomycota</taxon>
        <taxon>Pezizomycotina</taxon>
        <taxon>Leotiomycetes</taxon>
        <taxon>Erysiphales</taxon>
        <taxon>Erysiphaceae</taxon>
        <taxon>Blumeria</taxon>
    </lineage>
</organism>
<evidence type="ECO:0000256" key="7">
    <source>
        <dbReference type="ARBA" id="ARBA00023242"/>
    </source>
</evidence>
<keyword evidence="6" id="KW-0906">Nuclear pore complex</keyword>
<dbReference type="GO" id="GO:0017056">
    <property type="term" value="F:structural constituent of nuclear pore"/>
    <property type="evidence" value="ECO:0007669"/>
    <property type="project" value="InterPro"/>
</dbReference>
<dbReference type="AlphaFoldDB" id="A0A061HI73"/>
<protein>
    <submittedName>
        <fullName evidence="9">BgtA-20561</fullName>
    </submittedName>
</protein>
<reference evidence="10" key="1">
    <citation type="journal article" date="2013" name="Nat. Genet.">
        <title>The wheat powdery mildew genome shows the unique evolution of an obligate biotroph.</title>
        <authorList>
            <person name="Wicker T."/>
            <person name="Oberhaensli S."/>
            <person name="Parlange F."/>
            <person name="Buchmann J.P."/>
            <person name="Shatalina M."/>
            <person name="Roffler S."/>
            <person name="Ben-David R."/>
            <person name="Dolezel J."/>
            <person name="Simkova H."/>
            <person name="Schulze-Lefert P."/>
            <person name="Spanu P.D."/>
            <person name="Bruggmann R."/>
            <person name="Amselem J."/>
            <person name="Quesneville H."/>
            <person name="Ver Loren van Themaat E."/>
            <person name="Paape T."/>
            <person name="Shimizu K.K."/>
            <person name="Keller B."/>
        </authorList>
    </citation>
    <scope>NUCLEOTIDE SEQUENCE [LARGE SCALE GENOMIC DNA]</scope>
    <source>
        <strain evidence="10">96224</strain>
    </source>
</reference>
<evidence type="ECO:0000313" key="8">
    <source>
        <dbReference type="EMBL" id="EPQ64454.1"/>
    </source>
</evidence>
<dbReference type="EMBL" id="UIGY01000089">
    <property type="protein sequence ID" value="SUZ10685.1"/>
    <property type="molecule type" value="Genomic_DNA"/>
</dbReference>
<name>A0A061HI73_BLUGR</name>
<dbReference type="EMBL" id="KE375061">
    <property type="protein sequence ID" value="EPQ64454.1"/>
    <property type="molecule type" value="Genomic_DNA"/>
</dbReference>
<keyword evidence="4" id="KW-0653">Protein transport</keyword>
<sequence length="876" mass="98861">MPKVISFTPEWLSRPNPVHDIFTGPELKLPPSKPTVTYDGAGASIKRITKPGPRRNLVRRGTEIFVAIGKEIRWTDLARQKEAWENLQDMKYSWKEDEPSTYSSQSKITKSQAYRTFKTPVAEDIRQLIISPNESYMAILTTHTVHIAILPESAQLWSPDPDPLRMSSYTLGPTTHVTSQAGIVSVIWHPLGVNGSCVLTVTEDAIVRVWELSIGNHGTFDRPTLGIDLKKLVDGTTIDQDFRATESSVSKTFSPDSFEMEVASACFAGKDCGGWSPMTLWIAMRAGDVYALCPLLPTKWSPPASLIFSISESIAAKIAASEDDPLISQREKAIFQQQLVWITEIDEQENFKPENVTEESTEIILNRPSKPGKIPRLQGPFEIELAPEDTSDEIDELLSDILVIGCHGSHEESGYTYHQNTENDFDNLSVNVVCLLSSSGRLSVCLDLDGVEAEWLPKSVSEMMDPLEEDEIPSLLTFEAMDMLMEAEIWHGDWPVFSLDVTSRYSLFVTSASTVSFVDLSPWVSRLEAEFEDSSAGSDFRINILAKNRGSIRERLYSQKPISRSLPLSASVLIRTPDLGYFLLTTSPHGPTSLIFEEPESSLEISRPASQSLDYVFKPQRPQIICEPRPVYVPSHSLEKSHKLPEFLDRLNRSRFKRLLKEEVRLSPATLCVMTEAHKVLSDETYRIGTGAAELFRRCERLQIDLLSHIKKANEVASRVDSVVGVDHANGTFKSRTEAIAERFDTVKFRQKELADRTEKLRQKMARSMSQPLSEREKSWIEEVNKIENKVLGPEERQEQRAKEPWARYENISYLAKTLVQQVADLTDHQEKPVPQFRVPADIKKQKLRLVQSALDRETALVEATRERLHRLTANP</sequence>
<dbReference type="GO" id="GO:0006606">
    <property type="term" value="P:protein import into nucleus"/>
    <property type="evidence" value="ECO:0007669"/>
    <property type="project" value="TreeGrafter"/>
</dbReference>
<evidence type="ECO:0000256" key="3">
    <source>
        <dbReference type="ARBA" id="ARBA00022816"/>
    </source>
</evidence>
<keyword evidence="2" id="KW-0813">Transport</keyword>
<evidence type="ECO:0000256" key="6">
    <source>
        <dbReference type="ARBA" id="ARBA00023132"/>
    </source>
</evidence>
<accession>A0A061HI73</accession>
<dbReference type="GO" id="GO:0000056">
    <property type="term" value="P:ribosomal small subunit export from nucleus"/>
    <property type="evidence" value="ECO:0007669"/>
    <property type="project" value="InterPro"/>
</dbReference>
<evidence type="ECO:0000313" key="9">
    <source>
        <dbReference type="EMBL" id="SUZ10685.1"/>
    </source>
</evidence>
<keyword evidence="3" id="KW-0509">mRNA transport</keyword>
<evidence type="ECO:0000256" key="4">
    <source>
        <dbReference type="ARBA" id="ARBA00022927"/>
    </source>
</evidence>
<dbReference type="GO" id="GO:0005643">
    <property type="term" value="C:nuclear pore"/>
    <property type="evidence" value="ECO:0007669"/>
    <property type="project" value="UniProtKB-SubCell"/>
</dbReference>
<feature type="non-terminal residue" evidence="9">
    <location>
        <position position="876"/>
    </location>
</feature>
<evidence type="ECO:0000256" key="1">
    <source>
        <dbReference type="ARBA" id="ARBA00004567"/>
    </source>
</evidence>
<dbReference type="OrthoDB" id="341482at2759"/>
<gene>
    <name evidence="8" type="ORF">BGT96224_A20561</name>
    <name evidence="9" type="ORF">BGT96224V2_LOCUS3847</name>
</gene>